<dbReference type="VEuPathDB" id="PlasmoDB:PY02701"/>
<dbReference type="VEuPathDB" id="PlasmoDB:Py17XNL_001401521"/>
<dbReference type="Proteomes" id="UP000072874">
    <property type="component" value="Chromosome 14"/>
</dbReference>
<dbReference type="AlphaFoldDB" id="A0A4V0KUJ3"/>
<dbReference type="VEuPathDB" id="PlasmoDB:PY17X_1469801"/>
<reference evidence="2 3" key="1">
    <citation type="journal article" date="2014" name="BMC Biol.">
        <title>A comprehensive evaluation of rodent malaria parasite genomes and gene expression.</title>
        <authorList>
            <person name="Otto T.D."/>
            <person name="Bohme U."/>
            <person name="Jackson A.P."/>
            <person name="Hunt M."/>
            <person name="Franke-Fayard B."/>
            <person name="Hoeijmakers W.A."/>
            <person name="Religa A.A."/>
            <person name="Robertson L."/>
            <person name="Sanders M."/>
            <person name="Ogun S.A."/>
            <person name="Cunningham D."/>
            <person name="Erhart A."/>
            <person name="Billker O."/>
            <person name="Khan S.M."/>
            <person name="Stunnenberg H.G."/>
            <person name="Langhorne J."/>
            <person name="Holder A.A."/>
            <person name="Waters A.P."/>
            <person name="Newbold C.I."/>
            <person name="Pain A."/>
            <person name="Berriman M."/>
            <person name="Janse C.J."/>
        </authorList>
    </citation>
    <scope>NUCLEOTIDE SEQUENCE [LARGE SCALE GENOMIC DNA]</scope>
    <source>
        <strain evidence="2 3">17X</strain>
    </source>
</reference>
<accession>A0A4V0KUJ3</accession>
<name>A0A4V0KUJ3_PLAYE</name>
<keyword evidence="1" id="KW-0472">Membrane</keyword>
<sequence>MNKEVCKKFQDLTTNLKYDSNNNNLKFKDDDTFKEYCTGEKSGENTDKNCDKNTDKINAGCLFLFNEIFGNSTSFSFIAKGNTNIVEYIMIWLSYMLNFKKIEENDTIKHFYETYITKDDRYITDINNVSGYKSYRDLIDKKQNLMSIYVKDMSKFYYVFTLLCMMYGEFDEKNLNCYSFSEIANDFAKKYDELNEDYNDGKGSPYNQLLSTLSNDYNNLKNKCNNFPSLPTYSRRLVIKRTLIPIAFIFVTVSIFLGISYKYSLFGFRKRFQKQFLRERIKNIKKKMIINKLF</sequence>
<evidence type="ECO:0000313" key="2">
    <source>
        <dbReference type="EMBL" id="VTZ82005.1"/>
    </source>
</evidence>
<feature type="transmembrane region" description="Helical" evidence="1">
    <location>
        <begin position="243"/>
        <end position="261"/>
    </location>
</feature>
<protein>
    <submittedName>
        <fullName evidence="2">PIR protein</fullName>
    </submittedName>
</protein>
<dbReference type="Pfam" id="PF06022">
    <property type="entry name" value="Cir_Bir_Yir"/>
    <property type="match status" value="1"/>
</dbReference>
<dbReference type="VEuPathDB" id="PlasmoDB:PYYM_0500200"/>
<dbReference type="EMBL" id="LM993668">
    <property type="protein sequence ID" value="VTZ82005.1"/>
    <property type="molecule type" value="Genomic_DNA"/>
</dbReference>
<dbReference type="KEGG" id="pyo:PY17X_1469801"/>
<gene>
    <name evidence="2" type="ORF">PY17X_1469801</name>
</gene>
<keyword evidence="1" id="KW-1133">Transmembrane helix</keyword>
<dbReference type="NCBIfam" id="TIGR01590">
    <property type="entry name" value="yir-bir-cir_Pla"/>
    <property type="match status" value="1"/>
</dbReference>
<dbReference type="GeneID" id="34859326"/>
<evidence type="ECO:0000313" key="3">
    <source>
        <dbReference type="Proteomes" id="UP000072874"/>
    </source>
</evidence>
<evidence type="ECO:0000256" key="1">
    <source>
        <dbReference type="SAM" id="Phobius"/>
    </source>
</evidence>
<dbReference type="InterPro" id="IPR006477">
    <property type="entry name" value="Yir_bir_cir"/>
</dbReference>
<organism evidence="2 3">
    <name type="scientific">Plasmodium yoelii</name>
    <dbReference type="NCBI Taxonomy" id="5861"/>
    <lineage>
        <taxon>Eukaryota</taxon>
        <taxon>Sar</taxon>
        <taxon>Alveolata</taxon>
        <taxon>Apicomplexa</taxon>
        <taxon>Aconoidasida</taxon>
        <taxon>Haemosporida</taxon>
        <taxon>Plasmodiidae</taxon>
        <taxon>Plasmodium</taxon>
        <taxon>Plasmodium (Vinckeia)</taxon>
    </lineage>
</organism>
<dbReference type="RefSeq" id="XP_022810920.1">
    <property type="nucleotide sequence ID" value="XM_022955939.1"/>
</dbReference>
<keyword evidence="1" id="KW-0812">Transmembrane</keyword>
<proteinExistence type="predicted"/>